<dbReference type="SMART" id="SM00184">
    <property type="entry name" value="RING"/>
    <property type="match status" value="1"/>
</dbReference>
<organism evidence="9 10">
    <name type="scientific">Coffea arabica</name>
    <name type="common">Arabian coffee</name>
    <dbReference type="NCBI Taxonomy" id="13443"/>
    <lineage>
        <taxon>Eukaryota</taxon>
        <taxon>Viridiplantae</taxon>
        <taxon>Streptophyta</taxon>
        <taxon>Embryophyta</taxon>
        <taxon>Tracheophyta</taxon>
        <taxon>Spermatophyta</taxon>
        <taxon>Magnoliopsida</taxon>
        <taxon>eudicotyledons</taxon>
        <taxon>Gunneridae</taxon>
        <taxon>Pentapetalae</taxon>
        <taxon>asterids</taxon>
        <taxon>lamiids</taxon>
        <taxon>Gentianales</taxon>
        <taxon>Rubiaceae</taxon>
        <taxon>Ixoroideae</taxon>
        <taxon>Gardenieae complex</taxon>
        <taxon>Bertiereae - Coffeeae clade</taxon>
        <taxon>Coffeeae</taxon>
        <taxon>Coffea</taxon>
    </lineage>
</organism>
<dbReference type="GO" id="GO:0008270">
    <property type="term" value="F:zinc ion binding"/>
    <property type="evidence" value="ECO:0007669"/>
    <property type="project" value="UniProtKB-KW"/>
</dbReference>
<dbReference type="SMART" id="SM00744">
    <property type="entry name" value="RINGv"/>
    <property type="match status" value="1"/>
</dbReference>
<reference evidence="9" key="1">
    <citation type="journal article" date="2025" name="Foods">
        <title>Unveiling the Microbial Signatures of Arabica Coffee Cherries: Insights into Ripeness Specific Diversity, Functional Traits, and Implications for Quality and Safety.</title>
        <authorList>
            <consortium name="RefSeq"/>
            <person name="Tenea G.N."/>
            <person name="Cifuentes V."/>
            <person name="Reyes P."/>
            <person name="Cevallos-Vallejos M."/>
        </authorList>
    </citation>
    <scope>NUCLEOTIDE SEQUENCE [LARGE SCALE GENOMIC DNA]</scope>
</reference>
<gene>
    <name evidence="10" type="primary">LOC113739334</name>
</gene>
<name>A0A6P6X3N4_COFAR</name>
<sequence>MEHEADTPSDDFCDAWQGDHLEIPKTDQPAPSDDGDDDTQQFFIKFKVEFIYPPDITLEDDEDYVLVEFGLESSTSIHQFWAPCKRSDSENLSWDEISTMLTRINVPLHKQPSMLHRISTCANHIANADHNRSKKVLPMMVSISILVDYSCYKQEDASTYVLRNNADVAKLMPVPASNESVEGLKKEILEDQGNVSVKQCMICLENLQAGSEIMGMPCSHLYHQICILHWLKISNFCPICRFQLSA</sequence>
<protein>
    <recommendedName>
        <fullName evidence="2">RING-type E3 ubiquitin transferase</fullName>
        <ecNumber evidence="2">2.3.2.27</ecNumber>
    </recommendedName>
</protein>
<dbReference type="RefSeq" id="XP_027122353.1">
    <property type="nucleotide sequence ID" value="XM_027266552.1"/>
</dbReference>
<dbReference type="InterPro" id="IPR011016">
    <property type="entry name" value="Znf_RING-CH"/>
</dbReference>
<dbReference type="Gene3D" id="3.30.40.10">
    <property type="entry name" value="Zinc/RING finger domain, C3HC4 (zinc finger)"/>
    <property type="match status" value="1"/>
</dbReference>
<evidence type="ECO:0000256" key="4">
    <source>
        <dbReference type="ARBA" id="ARBA00022771"/>
    </source>
</evidence>
<evidence type="ECO:0000256" key="7">
    <source>
        <dbReference type="SAM" id="MobiDB-lite"/>
    </source>
</evidence>
<evidence type="ECO:0000256" key="3">
    <source>
        <dbReference type="ARBA" id="ARBA00022723"/>
    </source>
</evidence>
<keyword evidence="4 6" id="KW-0863">Zinc-finger</keyword>
<dbReference type="InterPro" id="IPR001841">
    <property type="entry name" value="Znf_RING"/>
</dbReference>
<evidence type="ECO:0000256" key="6">
    <source>
        <dbReference type="PROSITE-ProRule" id="PRU00175"/>
    </source>
</evidence>
<dbReference type="EC" id="2.3.2.27" evidence="2"/>
<dbReference type="AlphaFoldDB" id="A0A6P6X3N4"/>
<feature type="domain" description="RING-type" evidence="8">
    <location>
        <begin position="200"/>
        <end position="241"/>
    </location>
</feature>
<keyword evidence="9" id="KW-1185">Reference proteome</keyword>
<evidence type="ECO:0000256" key="1">
    <source>
        <dbReference type="ARBA" id="ARBA00000900"/>
    </source>
</evidence>
<dbReference type="GO" id="GO:0061630">
    <property type="term" value="F:ubiquitin protein ligase activity"/>
    <property type="evidence" value="ECO:0007669"/>
    <property type="project" value="UniProtKB-EC"/>
</dbReference>
<dbReference type="Pfam" id="PF13639">
    <property type="entry name" value="zf-RING_2"/>
    <property type="match status" value="1"/>
</dbReference>
<evidence type="ECO:0000313" key="9">
    <source>
        <dbReference type="Proteomes" id="UP001652660"/>
    </source>
</evidence>
<accession>A0A6P6X3N4</accession>
<reference evidence="10" key="2">
    <citation type="submission" date="2025-08" db="UniProtKB">
        <authorList>
            <consortium name="RefSeq"/>
        </authorList>
    </citation>
    <scope>IDENTIFICATION</scope>
    <source>
        <tissue evidence="10">Leaves</tissue>
    </source>
</reference>
<dbReference type="PANTHER" id="PTHR15710:SF77">
    <property type="entry name" value="RING-H2 FINGER PROTEIN ATL21B"/>
    <property type="match status" value="1"/>
</dbReference>
<keyword evidence="3" id="KW-0479">Metal-binding</keyword>
<comment type="catalytic activity">
    <reaction evidence="1">
        <text>S-ubiquitinyl-[E2 ubiquitin-conjugating enzyme]-L-cysteine + [acceptor protein]-L-lysine = [E2 ubiquitin-conjugating enzyme]-L-cysteine + N(6)-ubiquitinyl-[acceptor protein]-L-lysine.</text>
        <dbReference type="EC" id="2.3.2.27"/>
    </reaction>
</comment>
<dbReference type="InterPro" id="IPR013083">
    <property type="entry name" value="Znf_RING/FYVE/PHD"/>
</dbReference>
<dbReference type="SUPFAM" id="SSF57850">
    <property type="entry name" value="RING/U-box"/>
    <property type="match status" value="1"/>
</dbReference>
<dbReference type="PANTHER" id="PTHR15710">
    <property type="entry name" value="E3 UBIQUITIN-PROTEIN LIGASE PRAJA"/>
    <property type="match status" value="1"/>
</dbReference>
<proteinExistence type="predicted"/>
<dbReference type="GO" id="GO:0005737">
    <property type="term" value="C:cytoplasm"/>
    <property type="evidence" value="ECO:0007669"/>
    <property type="project" value="TreeGrafter"/>
</dbReference>
<evidence type="ECO:0000313" key="10">
    <source>
        <dbReference type="RefSeq" id="XP_027122353.1"/>
    </source>
</evidence>
<dbReference type="Proteomes" id="UP001652660">
    <property type="component" value="Chromosome 4c"/>
</dbReference>
<evidence type="ECO:0000256" key="5">
    <source>
        <dbReference type="ARBA" id="ARBA00022833"/>
    </source>
</evidence>
<dbReference type="PROSITE" id="PS50089">
    <property type="entry name" value="ZF_RING_2"/>
    <property type="match status" value="1"/>
</dbReference>
<feature type="region of interest" description="Disordered" evidence="7">
    <location>
        <begin position="1"/>
        <end position="38"/>
    </location>
</feature>
<evidence type="ECO:0000256" key="2">
    <source>
        <dbReference type="ARBA" id="ARBA00012483"/>
    </source>
</evidence>
<dbReference type="OrthoDB" id="1149625at2759"/>
<dbReference type="GO" id="GO:0016567">
    <property type="term" value="P:protein ubiquitination"/>
    <property type="evidence" value="ECO:0007669"/>
    <property type="project" value="TreeGrafter"/>
</dbReference>
<keyword evidence="5" id="KW-0862">Zinc</keyword>
<evidence type="ECO:0000259" key="8">
    <source>
        <dbReference type="PROSITE" id="PS50089"/>
    </source>
</evidence>
<dbReference type="GeneID" id="113739334"/>